<accession>B3RPN0</accession>
<dbReference type="EMBL" id="DS985242">
    <property type="protein sequence ID" value="EDV27663.1"/>
    <property type="molecule type" value="Genomic_DNA"/>
</dbReference>
<evidence type="ECO:0000256" key="4">
    <source>
        <dbReference type="ARBA" id="ARBA00022679"/>
    </source>
</evidence>
<sequence length="669" mass="75520">MPYRDNERRTVKVKFYKNGDQYFQGLPMNISINRYRSMEALLNELTRSISLPRGVRYVMTPDNGKKIQSVHELQDGKAYICSSFNSLSKIEYGKAARPAWRPNTKLAPLEIMEEVRNLPGNNGSISHGASSFGNKKPILKPIGQEKNNPQSHQPVKTDDSTKRASRNRVADTADISRVSNANDLTKSSNNKLADTTQKSRASSDTLSEKMPLTNQNIEKDTYENEKDIDESEKNEDQVDKQASNDDIFSPVKDTVTDGDVDTHSEKMPLTNQNIEKDIDENEKDFNESEKDIDENPATPVKLGDTFINKVNNENINKSAGRNTPENNEPLPNREGTYEDYYVKGNIIGDGNFAEVFHCVEQDTLVEYALKLVHKSKIKGKESMIQDEINIMKKCRHKNIIRLIEVFDTQIEIQLVMELVKGGDLFDLISDVSKFTEFEASGLIGDLAAALQYLHKRSIIHRDLKPENLLITQNFDDTFTLKLGDFGLAVVVTEPLFQICGTPTYLAPEVLAETGYGLPADMWATGVINYIVLCGFPPFRSKDRNQNELFNIIKKGEFEYLSPYWDDISDTATDLVDNLLMVNPVDRYTAEQVLKHPWIVNRAGSISDVDLKDNITNNIRENFDPKKSFKAAALAVRTAKLLDQTVESRAESRQDNDDDIFGGDDEDFGL</sequence>
<evidence type="ECO:0000256" key="8">
    <source>
        <dbReference type="ARBA" id="ARBA00047899"/>
    </source>
</evidence>
<dbReference type="GO" id="GO:0035556">
    <property type="term" value="P:intracellular signal transduction"/>
    <property type="evidence" value="ECO:0007669"/>
    <property type="project" value="InterPro"/>
</dbReference>
<dbReference type="STRING" id="10228.B3RPN0"/>
<evidence type="ECO:0000256" key="5">
    <source>
        <dbReference type="ARBA" id="ARBA00022741"/>
    </source>
</evidence>
<comment type="similarity">
    <text evidence="1">Belongs to the protein kinase superfamily. CAMK Ser/Thr protein kinase family. CaMK subfamily.</text>
</comment>
<feature type="compositionally biased region" description="Polar residues" evidence="11">
    <location>
        <begin position="145"/>
        <end position="154"/>
    </location>
</feature>
<keyword evidence="5 10" id="KW-0547">Nucleotide-binding</keyword>
<dbReference type="InParanoid" id="B3RPN0"/>
<feature type="compositionally biased region" description="Polar residues" evidence="11">
    <location>
        <begin position="177"/>
        <end position="205"/>
    </location>
</feature>
<evidence type="ECO:0000256" key="1">
    <source>
        <dbReference type="ARBA" id="ARBA00005354"/>
    </source>
</evidence>
<feature type="domain" description="Doublecortin" evidence="13">
    <location>
        <begin position="11"/>
        <end position="93"/>
    </location>
</feature>
<dbReference type="PROSITE" id="PS00107">
    <property type="entry name" value="PROTEIN_KINASE_ATP"/>
    <property type="match status" value="1"/>
</dbReference>
<evidence type="ECO:0000256" key="11">
    <source>
        <dbReference type="SAM" id="MobiDB-lite"/>
    </source>
</evidence>
<evidence type="ECO:0000256" key="7">
    <source>
        <dbReference type="ARBA" id="ARBA00022840"/>
    </source>
</evidence>
<dbReference type="InterPro" id="IPR008271">
    <property type="entry name" value="Ser/Thr_kinase_AS"/>
</dbReference>
<evidence type="ECO:0000256" key="9">
    <source>
        <dbReference type="ARBA" id="ARBA00048679"/>
    </source>
</evidence>
<evidence type="ECO:0000256" key="2">
    <source>
        <dbReference type="ARBA" id="ARBA00012513"/>
    </source>
</evidence>
<keyword evidence="4" id="KW-0808">Transferase</keyword>
<feature type="region of interest" description="Disordered" evidence="11">
    <location>
        <begin position="122"/>
        <end position="266"/>
    </location>
</feature>
<dbReference type="PROSITE" id="PS50011">
    <property type="entry name" value="PROTEIN_KINASE_DOM"/>
    <property type="match status" value="1"/>
</dbReference>
<dbReference type="HOGENOM" id="CLU_000288_94_3_1"/>
<dbReference type="InterPro" id="IPR011009">
    <property type="entry name" value="Kinase-like_dom_sf"/>
</dbReference>
<dbReference type="PROSITE" id="PS50309">
    <property type="entry name" value="DC"/>
    <property type="match status" value="1"/>
</dbReference>
<dbReference type="Pfam" id="PF03607">
    <property type="entry name" value="DCX"/>
    <property type="match status" value="1"/>
</dbReference>
<evidence type="ECO:0000259" key="12">
    <source>
        <dbReference type="PROSITE" id="PS50011"/>
    </source>
</evidence>
<dbReference type="GO" id="GO:0004674">
    <property type="term" value="F:protein serine/threonine kinase activity"/>
    <property type="evidence" value="ECO:0000318"/>
    <property type="project" value="GO_Central"/>
</dbReference>
<dbReference type="FunFam" id="3.30.200.20:FF:000042">
    <property type="entry name" value="Aurora kinase A"/>
    <property type="match status" value="1"/>
</dbReference>
<dbReference type="InterPro" id="IPR000719">
    <property type="entry name" value="Prot_kinase_dom"/>
</dbReference>
<dbReference type="SMART" id="SM00537">
    <property type="entry name" value="DCX"/>
    <property type="match status" value="1"/>
</dbReference>
<keyword evidence="15" id="KW-1185">Reference proteome</keyword>
<dbReference type="GO" id="GO:0034504">
    <property type="term" value="P:protein localization to nucleus"/>
    <property type="evidence" value="ECO:0000318"/>
    <property type="project" value="GO_Central"/>
</dbReference>
<feature type="compositionally biased region" description="Basic and acidic residues" evidence="11">
    <location>
        <begin position="234"/>
        <end position="243"/>
    </location>
</feature>
<gene>
    <name evidence="14" type="ORF">TRIADDRAFT_21151</name>
</gene>
<dbReference type="PhylomeDB" id="B3RPN0"/>
<proteinExistence type="inferred from homology"/>
<dbReference type="Gene3D" id="3.10.20.230">
    <property type="entry name" value="Doublecortin domain"/>
    <property type="match status" value="1"/>
</dbReference>
<dbReference type="AlphaFoldDB" id="B3RPN0"/>
<dbReference type="Gene3D" id="1.10.510.10">
    <property type="entry name" value="Transferase(Phosphotransferase) domain 1"/>
    <property type="match status" value="1"/>
</dbReference>
<feature type="region of interest" description="Disordered" evidence="11">
    <location>
        <begin position="645"/>
        <end position="669"/>
    </location>
</feature>
<dbReference type="PANTHER" id="PTHR24347">
    <property type="entry name" value="SERINE/THREONINE-PROTEIN KINASE"/>
    <property type="match status" value="1"/>
</dbReference>
<dbReference type="GeneID" id="6750712"/>
<feature type="compositionally biased region" description="Polar residues" evidence="11">
    <location>
        <begin position="122"/>
        <end position="133"/>
    </location>
</feature>
<dbReference type="OMA" id="IESHEAX"/>
<dbReference type="eggNOG" id="KOG0032">
    <property type="taxonomic scope" value="Eukaryota"/>
</dbReference>
<dbReference type="InterPro" id="IPR036572">
    <property type="entry name" value="Doublecortin_dom_sf"/>
</dbReference>
<dbReference type="EC" id="2.7.11.1" evidence="2"/>
<dbReference type="Gene3D" id="3.30.200.20">
    <property type="entry name" value="Phosphorylase Kinase, domain 1"/>
    <property type="match status" value="1"/>
</dbReference>
<evidence type="ECO:0000256" key="10">
    <source>
        <dbReference type="PROSITE-ProRule" id="PRU10141"/>
    </source>
</evidence>
<dbReference type="FunCoup" id="B3RPN0">
    <property type="interactions" value="1202"/>
</dbReference>
<evidence type="ECO:0000259" key="13">
    <source>
        <dbReference type="PROSITE" id="PS50309"/>
    </source>
</evidence>
<dbReference type="SMART" id="SM00220">
    <property type="entry name" value="S_TKc"/>
    <property type="match status" value="1"/>
</dbReference>
<dbReference type="SUPFAM" id="SSF56112">
    <property type="entry name" value="Protein kinase-like (PK-like)"/>
    <property type="match status" value="1"/>
</dbReference>
<evidence type="ECO:0000313" key="15">
    <source>
        <dbReference type="Proteomes" id="UP000009022"/>
    </source>
</evidence>
<reference evidence="14 15" key="1">
    <citation type="journal article" date="2008" name="Nature">
        <title>The Trichoplax genome and the nature of placozoans.</title>
        <authorList>
            <person name="Srivastava M."/>
            <person name="Begovic E."/>
            <person name="Chapman J."/>
            <person name="Putnam N.H."/>
            <person name="Hellsten U."/>
            <person name="Kawashima T."/>
            <person name="Kuo A."/>
            <person name="Mitros T."/>
            <person name="Salamov A."/>
            <person name="Carpenter M.L."/>
            <person name="Signorovitch A.Y."/>
            <person name="Moreno M.A."/>
            <person name="Kamm K."/>
            <person name="Grimwood J."/>
            <person name="Schmutz J."/>
            <person name="Shapiro H."/>
            <person name="Grigoriev I.V."/>
            <person name="Buss L.W."/>
            <person name="Schierwater B."/>
            <person name="Dellaporta S.L."/>
            <person name="Rokhsar D.S."/>
        </authorList>
    </citation>
    <scope>NUCLEOTIDE SEQUENCE [LARGE SCALE GENOMIC DNA]</scope>
    <source>
        <strain evidence="14 15">Grell-BS-1999</strain>
    </source>
</reference>
<comment type="catalytic activity">
    <reaction evidence="8">
        <text>L-threonyl-[protein] + ATP = O-phospho-L-threonyl-[protein] + ADP + H(+)</text>
        <dbReference type="Rhea" id="RHEA:46608"/>
        <dbReference type="Rhea" id="RHEA-COMP:11060"/>
        <dbReference type="Rhea" id="RHEA-COMP:11605"/>
        <dbReference type="ChEBI" id="CHEBI:15378"/>
        <dbReference type="ChEBI" id="CHEBI:30013"/>
        <dbReference type="ChEBI" id="CHEBI:30616"/>
        <dbReference type="ChEBI" id="CHEBI:61977"/>
        <dbReference type="ChEBI" id="CHEBI:456216"/>
        <dbReference type="EC" id="2.7.11.1"/>
    </reaction>
</comment>
<evidence type="ECO:0000256" key="3">
    <source>
        <dbReference type="ARBA" id="ARBA00022527"/>
    </source>
</evidence>
<dbReference type="CTD" id="6750712"/>
<dbReference type="Proteomes" id="UP000009022">
    <property type="component" value="Unassembled WGS sequence"/>
</dbReference>
<evidence type="ECO:0000313" key="14">
    <source>
        <dbReference type="EMBL" id="EDV27663.1"/>
    </source>
</evidence>
<feature type="binding site" evidence="10">
    <location>
        <position position="370"/>
    </location>
    <ligand>
        <name>ATP</name>
        <dbReference type="ChEBI" id="CHEBI:30616"/>
    </ligand>
</feature>
<dbReference type="OrthoDB" id="1738954at2759"/>
<dbReference type="PROSITE" id="PS00108">
    <property type="entry name" value="PROTEIN_KINASE_ST"/>
    <property type="match status" value="1"/>
</dbReference>
<name>B3RPN0_TRIAD</name>
<dbReference type="GO" id="GO:0005634">
    <property type="term" value="C:nucleus"/>
    <property type="evidence" value="ECO:0000318"/>
    <property type="project" value="GO_Central"/>
</dbReference>
<protein>
    <recommendedName>
        <fullName evidence="2">non-specific serine/threonine protein kinase</fullName>
        <ecNumber evidence="2">2.7.11.1</ecNumber>
    </recommendedName>
</protein>
<dbReference type="FunFam" id="1.10.510.10:FF:000066">
    <property type="entry name" value="Serine/threonine-protein kinase DCLK1 isoform 2"/>
    <property type="match status" value="1"/>
</dbReference>
<comment type="catalytic activity">
    <reaction evidence="9">
        <text>L-seryl-[protein] + ATP = O-phospho-L-seryl-[protein] + ADP + H(+)</text>
        <dbReference type="Rhea" id="RHEA:17989"/>
        <dbReference type="Rhea" id="RHEA-COMP:9863"/>
        <dbReference type="Rhea" id="RHEA-COMP:11604"/>
        <dbReference type="ChEBI" id="CHEBI:15378"/>
        <dbReference type="ChEBI" id="CHEBI:29999"/>
        <dbReference type="ChEBI" id="CHEBI:30616"/>
        <dbReference type="ChEBI" id="CHEBI:83421"/>
        <dbReference type="ChEBI" id="CHEBI:456216"/>
        <dbReference type="EC" id="2.7.11.1"/>
    </reaction>
</comment>
<dbReference type="InterPro" id="IPR003533">
    <property type="entry name" value="Doublecortin_dom"/>
</dbReference>
<dbReference type="GO" id="GO:0005524">
    <property type="term" value="F:ATP binding"/>
    <property type="evidence" value="ECO:0007669"/>
    <property type="project" value="UniProtKB-UniRule"/>
</dbReference>
<keyword evidence="7 10" id="KW-0067">ATP-binding</keyword>
<feature type="compositionally biased region" description="Acidic residues" evidence="11">
    <location>
        <begin position="655"/>
        <end position="669"/>
    </location>
</feature>
<dbReference type="GO" id="GO:0005737">
    <property type="term" value="C:cytoplasm"/>
    <property type="evidence" value="ECO:0000318"/>
    <property type="project" value="GO_Central"/>
</dbReference>
<dbReference type="eggNOG" id="KOG3757">
    <property type="taxonomic scope" value="Eukaryota"/>
</dbReference>
<dbReference type="InterPro" id="IPR017441">
    <property type="entry name" value="Protein_kinase_ATP_BS"/>
</dbReference>
<dbReference type="KEGG" id="tad:TRIADDRAFT_21151"/>
<dbReference type="SUPFAM" id="SSF89837">
    <property type="entry name" value="Doublecortin (DC)"/>
    <property type="match status" value="1"/>
</dbReference>
<organism evidence="14 15">
    <name type="scientific">Trichoplax adhaerens</name>
    <name type="common">Trichoplax reptans</name>
    <dbReference type="NCBI Taxonomy" id="10228"/>
    <lineage>
        <taxon>Eukaryota</taxon>
        <taxon>Metazoa</taxon>
        <taxon>Placozoa</taxon>
        <taxon>Uniplacotomia</taxon>
        <taxon>Trichoplacea</taxon>
        <taxon>Trichoplacidae</taxon>
        <taxon>Trichoplax</taxon>
    </lineage>
</organism>
<keyword evidence="3" id="KW-0723">Serine/threonine-protein kinase</keyword>
<feature type="domain" description="Protein kinase" evidence="12">
    <location>
        <begin position="341"/>
        <end position="598"/>
    </location>
</feature>
<dbReference type="Pfam" id="PF00069">
    <property type="entry name" value="Pkinase"/>
    <property type="match status" value="1"/>
</dbReference>
<keyword evidence="6" id="KW-0418">Kinase</keyword>
<dbReference type="RefSeq" id="XP_002109497.1">
    <property type="nucleotide sequence ID" value="XM_002109461.1"/>
</dbReference>
<evidence type="ECO:0000256" key="6">
    <source>
        <dbReference type="ARBA" id="ARBA00022777"/>
    </source>
</evidence>
<feature type="compositionally biased region" description="Basic and acidic residues" evidence="11">
    <location>
        <begin position="645"/>
        <end position="654"/>
    </location>
</feature>